<dbReference type="STRING" id="1515746.HR45_05045"/>
<reference evidence="2 3" key="1">
    <citation type="submission" date="2014-06" db="EMBL/GenBank/DDBJ databases">
        <title>Shewanella sp. YQH10.</title>
        <authorList>
            <person name="Liu Y."/>
            <person name="Zeng R."/>
        </authorList>
    </citation>
    <scope>NUCLEOTIDE SEQUENCE [LARGE SCALE GENOMIC DNA]</scope>
    <source>
        <strain evidence="2 3">YQH10</strain>
    </source>
</reference>
<feature type="signal peptide" evidence="1">
    <location>
        <begin position="1"/>
        <end position="22"/>
    </location>
</feature>
<dbReference type="AlphaFoldDB" id="A0A094K279"/>
<feature type="chain" id="PRO_5001899778" evidence="1">
    <location>
        <begin position="23"/>
        <end position="122"/>
    </location>
</feature>
<accession>A0A094K279</accession>
<evidence type="ECO:0000313" key="3">
    <source>
        <dbReference type="Proteomes" id="UP000029264"/>
    </source>
</evidence>
<evidence type="ECO:0000256" key="1">
    <source>
        <dbReference type="SAM" id="SignalP"/>
    </source>
</evidence>
<gene>
    <name evidence="2" type="ORF">HR45_05045</name>
</gene>
<sequence>MKTLITAALFVTALTASAGAFAVADNMPANRSATTVDCPRNQAMQNMRHDPQAMQQWREKMHNDPQARQQWHQKMHARFAEGHRGMHHGKFHRGQQCPQGRHYGKMGRHMGAGMGWNSAAQR</sequence>
<keyword evidence="1" id="KW-0732">Signal</keyword>
<organism evidence="2 3">
    <name type="scientific">Shewanella mangrovi</name>
    <dbReference type="NCBI Taxonomy" id="1515746"/>
    <lineage>
        <taxon>Bacteria</taxon>
        <taxon>Pseudomonadati</taxon>
        <taxon>Pseudomonadota</taxon>
        <taxon>Gammaproteobacteria</taxon>
        <taxon>Alteromonadales</taxon>
        <taxon>Shewanellaceae</taxon>
        <taxon>Shewanella</taxon>
    </lineage>
</organism>
<comment type="caution">
    <text evidence="2">The sequence shown here is derived from an EMBL/GenBank/DDBJ whole genome shotgun (WGS) entry which is preliminary data.</text>
</comment>
<dbReference type="RefSeq" id="WP_037440187.1">
    <property type="nucleotide sequence ID" value="NZ_JPEO01000002.1"/>
</dbReference>
<evidence type="ECO:0000313" key="2">
    <source>
        <dbReference type="EMBL" id="KFZ38781.1"/>
    </source>
</evidence>
<keyword evidence="3" id="KW-1185">Reference proteome</keyword>
<dbReference type="Proteomes" id="UP000029264">
    <property type="component" value="Unassembled WGS sequence"/>
</dbReference>
<name>A0A094K279_9GAMM</name>
<proteinExistence type="predicted"/>
<dbReference type="EMBL" id="JPEO01000002">
    <property type="protein sequence ID" value="KFZ38781.1"/>
    <property type="molecule type" value="Genomic_DNA"/>
</dbReference>
<protein>
    <submittedName>
        <fullName evidence="2">Uncharacterized protein</fullName>
    </submittedName>
</protein>